<evidence type="ECO:0000313" key="1">
    <source>
        <dbReference type="EMBL" id="CAK0809091.1"/>
    </source>
</evidence>
<gene>
    <name evidence="1" type="ORF">PCOR1329_LOCUS14430</name>
</gene>
<accession>A0ABN9QVD9</accession>
<sequence>MLDDGDGIITSEELIRGVARLKGPAGSMDLLKLMEDVRAVIGKVHTELKSQSSMLSMSQSLSLNLHEGLSRSQTPEPLRRALQQRGEYRLEPAGVLRQTWSVYLCMGASPSSPSVRSV</sequence>
<name>A0ABN9QVD9_9DINO</name>
<keyword evidence="2" id="KW-1185">Reference proteome</keyword>
<evidence type="ECO:0000313" key="2">
    <source>
        <dbReference type="Proteomes" id="UP001189429"/>
    </source>
</evidence>
<proteinExistence type="predicted"/>
<protein>
    <recommendedName>
        <fullName evidence="3">EF-hand domain-containing protein</fullName>
    </recommendedName>
</protein>
<comment type="caution">
    <text evidence="1">The sequence shown here is derived from an EMBL/GenBank/DDBJ whole genome shotgun (WGS) entry which is preliminary data.</text>
</comment>
<reference evidence="1" key="1">
    <citation type="submission" date="2023-10" db="EMBL/GenBank/DDBJ databases">
        <authorList>
            <person name="Chen Y."/>
            <person name="Shah S."/>
            <person name="Dougan E. K."/>
            <person name="Thang M."/>
            <person name="Chan C."/>
        </authorList>
    </citation>
    <scope>NUCLEOTIDE SEQUENCE [LARGE SCALE GENOMIC DNA]</scope>
</reference>
<organism evidence="1 2">
    <name type="scientific">Prorocentrum cordatum</name>
    <dbReference type="NCBI Taxonomy" id="2364126"/>
    <lineage>
        <taxon>Eukaryota</taxon>
        <taxon>Sar</taxon>
        <taxon>Alveolata</taxon>
        <taxon>Dinophyceae</taxon>
        <taxon>Prorocentrales</taxon>
        <taxon>Prorocentraceae</taxon>
        <taxon>Prorocentrum</taxon>
    </lineage>
</organism>
<dbReference type="Proteomes" id="UP001189429">
    <property type="component" value="Unassembled WGS sequence"/>
</dbReference>
<evidence type="ECO:0008006" key="3">
    <source>
        <dbReference type="Google" id="ProtNLM"/>
    </source>
</evidence>
<dbReference type="EMBL" id="CAUYUJ010004313">
    <property type="protein sequence ID" value="CAK0809091.1"/>
    <property type="molecule type" value="Genomic_DNA"/>
</dbReference>